<evidence type="ECO:0000256" key="1">
    <source>
        <dbReference type="SAM" id="MobiDB-lite"/>
    </source>
</evidence>
<name>A0A7S1UP92_9STRA</name>
<organism evidence="2">
    <name type="scientific">Grammatophora oceanica</name>
    <dbReference type="NCBI Taxonomy" id="210454"/>
    <lineage>
        <taxon>Eukaryota</taxon>
        <taxon>Sar</taxon>
        <taxon>Stramenopiles</taxon>
        <taxon>Ochrophyta</taxon>
        <taxon>Bacillariophyta</taxon>
        <taxon>Fragilariophyceae</taxon>
        <taxon>Fragilariophycidae</taxon>
        <taxon>Rhabdonematales</taxon>
        <taxon>Grammatophoraceae</taxon>
        <taxon>Grammatophora</taxon>
    </lineage>
</organism>
<feature type="region of interest" description="Disordered" evidence="1">
    <location>
        <begin position="155"/>
        <end position="213"/>
    </location>
</feature>
<protein>
    <submittedName>
        <fullName evidence="2">Uncharacterized protein</fullName>
    </submittedName>
</protein>
<dbReference type="EMBL" id="HBGK01003318">
    <property type="protein sequence ID" value="CAD9272879.1"/>
    <property type="molecule type" value="Transcribed_RNA"/>
</dbReference>
<evidence type="ECO:0000313" key="2">
    <source>
        <dbReference type="EMBL" id="CAD9272879.1"/>
    </source>
</evidence>
<sequence length="213" mass="23920">MCLEQAGRTVRKIGGGCCNICAIECLGRSDSRYAAKRLMDEEREEGQALLRSMITSPGTSADDVDWAAVIAKANELHCREQEWLRKQDRKDRRLFHQRQRKALQKRKRFDAIGSFSVNLLTYRMMGPEHDKMTRGDGYTGLEQEDDDDEDRRKFAMNQSSTSVGSTMTNEGDTASFGSGGLSPSSGVYMCRSEENLEPIEEQTEVALDQSSSL</sequence>
<accession>A0A7S1UP92</accession>
<reference evidence="2" key="1">
    <citation type="submission" date="2021-01" db="EMBL/GenBank/DDBJ databases">
        <authorList>
            <person name="Corre E."/>
            <person name="Pelletier E."/>
            <person name="Niang G."/>
            <person name="Scheremetjew M."/>
            <person name="Finn R."/>
            <person name="Kale V."/>
            <person name="Holt S."/>
            <person name="Cochrane G."/>
            <person name="Meng A."/>
            <person name="Brown T."/>
            <person name="Cohen L."/>
        </authorList>
    </citation>
    <scope>NUCLEOTIDE SEQUENCE</scope>
    <source>
        <strain evidence="2">CCMP 410</strain>
    </source>
</reference>
<proteinExistence type="predicted"/>
<dbReference type="AlphaFoldDB" id="A0A7S1UP92"/>
<gene>
    <name evidence="2" type="ORF">GOCE00092_LOCUS1786</name>
</gene>
<feature type="compositionally biased region" description="Polar residues" evidence="1">
    <location>
        <begin position="156"/>
        <end position="172"/>
    </location>
</feature>